<dbReference type="InterPro" id="IPR005598">
    <property type="entry name" value="ATP_synth_I"/>
</dbReference>
<keyword evidence="2" id="KW-1003">Cell membrane</keyword>
<evidence type="ECO:0000256" key="4">
    <source>
        <dbReference type="ARBA" id="ARBA00022989"/>
    </source>
</evidence>
<reference evidence="7 8" key="1">
    <citation type="submission" date="2006-02" db="EMBL/GenBank/DDBJ databases">
        <authorList>
            <person name="Pinhassi J."/>
            <person name="Pedros-Alio C."/>
            <person name="Ferriera S."/>
            <person name="Johnson J."/>
            <person name="Kravitz S."/>
            <person name="Halpern A."/>
            <person name="Remington K."/>
            <person name="Beeson K."/>
            <person name="Tran B."/>
            <person name="Rogers Y.-H."/>
            <person name="Friedman R."/>
            <person name="Venter J.C."/>
        </authorList>
    </citation>
    <scope>NUCLEOTIDE SEQUENCE [LARGE SCALE GENOMIC DNA]</scope>
    <source>
        <strain evidence="7 8">MED92</strain>
    </source>
</reference>
<evidence type="ECO:0000313" key="8">
    <source>
        <dbReference type="Proteomes" id="UP000002171"/>
    </source>
</evidence>
<keyword evidence="3 6" id="KW-0812">Transmembrane</keyword>
<comment type="caution">
    <text evidence="7">The sequence shown here is derived from an EMBL/GenBank/DDBJ whole genome shotgun (WGS) entry which is preliminary data.</text>
</comment>
<dbReference type="RefSeq" id="WP_007021578.1">
    <property type="nucleotide sequence ID" value="NZ_CH724126.1"/>
</dbReference>
<dbReference type="Pfam" id="PF03899">
    <property type="entry name" value="ATP-synt_I"/>
    <property type="match status" value="1"/>
</dbReference>
<proteinExistence type="predicted"/>
<evidence type="ECO:0000256" key="1">
    <source>
        <dbReference type="ARBA" id="ARBA00004651"/>
    </source>
</evidence>
<protein>
    <submittedName>
        <fullName evidence="7">ATP synthase I chain</fullName>
    </submittedName>
</protein>
<evidence type="ECO:0000256" key="2">
    <source>
        <dbReference type="ARBA" id="ARBA00022475"/>
    </source>
</evidence>
<keyword evidence="5 6" id="KW-0472">Membrane</keyword>
<evidence type="ECO:0000256" key="3">
    <source>
        <dbReference type="ARBA" id="ARBA00022692"/>
    </source>
</evidence>
<sequence length="139" mass="15449">MTLGKGNLKQGAHSRKTRSRIFKILLIQAVICLIFSAGLILVDLETAYSALLGGAIYLLPTLYFADRALRFSAGQSAKRALAEMYMSQIWKMALMTVGFAAVFITIQPLNPFSLFGTFILMQILNWVAQIGLNTRFLKL</sequence>
<accession>A0A7U8GTX0</accession>
<dbReference type="EMBL" id="AAOW01000002">
    <property type="protein sequence ID" value="EAR62560.1"/>
    <property type="molecule type" value="Genomic_DNA"/>
</dbReference>
<feature type="transmembrane region" description="Helical" evidence="6">
    <location>
        <begin position="112"/>
        <end position="132"/>
    </location>
</feature>
<dbReference type="Proteomes" id="UP000002171">
    <property type="component" value="Unassembled WGS sequence"/>
</dbReference>
<feature type="transmembrane region" description="Helical" evidence="6">
    <location>
        <begin position="47"/>
        <end position="65"/>
    </location>
</feature>
<organism evidence="7 8">
    <name type="scientific">Neptuniibacter caesariensis</name>
    <dbReference type="NCBI Taxonomy" id="207954"/>
    <lineage>
        <taxon>Bacteria</taxon>
        <taxon>Pseudomonadati</taxon>
        <taxon>Pseudomonadota</taxon>
        <taxon>Gammaproteobacteria</taxon>
        <taxon>Oceanospirillales</taxon>
        <taxon>Oceanospirillaceae</taxon>
        <taxon>Neptuniibacter</taxon>
    </lineage>
</organism>
<name>A0A7U8GTX0_NEPCE</name>
<keyword evidence="8" id="KW-1185">Reference proteome</keyword>
<keyword evidence="4 6" id="KW-1133">Transmembrane helix</keyword>
<evidence type="ECO:0000256" key="5">
    <source>
        <dbReference type="ARBA" id="ARBA00023136"/>
    </source>
</evidence>
<comment type="subcellular location">
    <subcellularLocation>
        <location evidence="1">Cell membrane</location>
        <topology evidence="1">Multi-pass membrane protein</topology>
    </subcellularLocation>
</comment>
<feature type="transmembrane region" description="Helical" evidence="6">
    <location>
        <begin position="85"/>
        <end position="106"/>
    </location>
</feature>
<evidence type="ECO:0000256" key="6">
    <source>
        <dbReference type="SAM" id="Phobius"/>
    </source>
</evidence>
<dbReference type="OrthoDB" id="5702716at2"/>
<dbReference type="AlphaFoldDB" id="A0A7U8GTX0"/>
<dbReference type="GO" id="GO:0005886">
    <property type="term" value="C:plasma membrane"/>
    <property type="evidence" value="ECO:0007669"/>
    <property type="project" value="UniProtKB-SubCell"/>
</dbReference>
<evidence type="ECO:0000313" key="7">
    <source>
        <dbReference type="EMBL" id="EAR62560.1"/>
    </source>
</evidence>
<feature type="transmembrane region" description="Helical" evidence="6">
    <location>
        <begin position="21"/>
        <end position="41"/>
    </location>
</feature>
<gene>
    <name evidence="7" type="ORF">MED92_05563</name>
</gene>